<gene>
    <name evidence="7" type="ORF">ICC18_17180</name>
</gene>
<evidence type="ECO:0000256" key="3">
    <source>
        <dbReference type="ARBA" id="ARBA00023163"/>
    </source>
</evidence>
<dbReference type="Gene3D" id="3.40.50.2300">
    <property type="match status" value="1"/>
</dbReference>
<feature type="domain" description="Response regulatory" evidence="6">
    <location>
        <begin position="2"/>
        <end position="119"/>
    </location>
</feature>
<dbReference type="EMBL" id="JACVVD010000005">
    <property type="protein sequence ID" value="MBD0381861.1"/>
    <property type="molecule type" value="Genomic_DNA"/>
</dbReference>
<reference evidence="7" key="1">
    <citation type="submission" date="2020-09" db="EMBL/GenBank/DDBJ databases">
        <title>Draft Genome Sequence of Paenibacillus sp. WST5.</title>
        <authorList>
            <person name="Bao Z."/>
        </authorList>
    </citation>
    <scope>NUCLEOTIDE SEQUENCE</scope>
    <source>
        <strain evidence="7">WST5</strain>
    </source>
</reference>
<dbReference type="GO" id="GO:0003700">
    <property type="term" value="F:DNA-binding transcription factor activity"/>
    <property type="evidence" value="ECO:0007669"/>
    <property type="project" value="InterPro"/>
</dbReference>
<evidence type="ECO:0000256" key="1">
    <source>
        <dbReference type="ARBA" id="ARBA00023015"/>
    </source>
</evidence>
<dbReference type="PROSITE" id="PS50110">
    <property type="entry name" value="RESPONSE_REGULATORY"/>
    <property type="match status" value="1"/>
</dbReference>
<organism evidence="7 8">
    <name type="scientific">Paenibacillus sedimenti</name>
    <dbReference type="NCBI Taxonomy" id="2770274"/>
    <lineage>
        <taxon>Bacteria</taxon>
        <taxon>Bacillati</taxon>
        <taxon>Bacillota</taxon>
        <taxon>Bacilli</taxon>
        <taxon>Bacillales</taxon>
        <taxon>Paenibacillaceae</taxon>
        <taxon>Paenibacillus</taxon>
    </lineage>
</organism>
<dbReference type="InterPro" id="IPR018062">
    <property type="entry name" value="HTH_AraC-typ_CS"/>
</dbReference>
<sequence>MRLLIADDDDYTRLGLIETIDWPKFGVSEIKQARDGAEALEIAISFQPDIVLTDIRMPKLNGIEFAEKLTTMCKESKLLFMSGYMDIDYLRSAIKLAAVDYIEKPIKLNELEAAIIKTVTSIHEKQNQNRIIEQNQEMQKQRLAGLLNSRSMNKDDIHMLCKATGFPMDTAYVCLIVRDPSGEIAPEKLIVDLYTFWQVNQVHSLCRNMDHHKYMVILAMKRQDIRRINYYTELFLRQNESLIIGIGVEAIRMEHIPTSFQSAVLALERFFYHPNLRSFTFKDKNKHTTQVIDLYPEFLEILKSTPQKLGDWINAVCEKLSYMEYPHKERVCELFNSFAQAMIREKSTFVSKLNDISNMHDLENHIRNCGSIFEVQQYMSKLLSVYMEEMEESSHYSRVVRDVMDYIASNCSNVNLDVREIADHVHLSMAHLGMLFKNDTGITIKQYIGDYRLELAKKLIANEHYKINMIAELCGYASASYFTKVFRAATELTPLDYRKLIMK</sequence>
<dbReference type="SMART" id="SM00448">
    <property type="entry name" value="REC"/>
    <property type="match status" value="1"/>
</dbReference>
<keyword evidence="1" id="KW-0805">Transcription regulation</keyword>
<dbReference type="PROSITE" id="PS01124">
    <property type="entry name" value="HTH_ARAC_FAMILY_2"/>
    <property type="match status" value="1"/>
</dbReference>
<dbReference type="RefSeq" id="WP_188175643.1">
    <property type="nucleotide sequence ID" value="NZ_JACVVD010000005.1"/>
</dbReference>
<dbReference type="GO" id="GO:0043565">
    <property type="term" value="F:sequence-specific DNA binding"/>
    <property type="evidence" value="ECO:0007669"/>
    <property type="project" value="InterPro"/>
</dbReference>
<dbReference type="InterPro" id="IPR001789">
    <property type="entry name" value="Sig_transdc_resp-reg_receiver"/>
</dbReference>
<dbReference type="InterPro" id="IPR018060">
    <property type="entry name" value="HTH_AraC"/>
</dbReference>
<protein>
    <submittedName>
        <fullName evidence="7">Response regulator</fullName>
    </submittedName>
</protein>
<dbReference type="SUPFAM" id="SSF52172">
    <property type="entry name" value="CheY-like"/>
    <property type="match status" value="1"/>
</dbReference>
<keyword evidence="3" id="KW-0804">Transcription</keyword>
<dbReference type="Pfam" id="PF00072">
    <property type="entry name" value="Response_reg"/>
    <property type="match status" value="1"/>
</dbReference>
<dbReference type="Proteomes" id="UP000650466">
    <property type="component" value="Unassembled WGS sequence"/>
</dbReference>
<accession>A0A926KS22</accession>
<evidence type="ECO:0000313" key="7">
    <source>
        <dbReference type="EMBL" id="MBD0381861.1"/>
    </source>
</evidence>
<keyword evidence="2" id="KW-0238">DNA-binding</keyword>
<feature type="domain" description="HTH araC/xylS-type" evidence="5">
    <location>
        <begin position="401"/>
        <end position="500"/>
    </location>
</feature>
<proteinExistence type="predicted"/>
<keyword evidence="8" id="KW-1185">Reference proteome</keyword>
<dbReference type="PROSITE" id="PS00041">
    <property type="entry name" value="HTH_ARAC_FAMILY_1"/>
    <property type="match status" value="1"/>
</dbReference>
<dbReference type="Pfam" id="PF12833">
    <property type="entry name" value="HTH_18"/>
    <property type="match status" value="1"/>
</dbReference>
<evidence type="ECO:0000313" key="8">
    <source>
        <dbReference type="Proteomes" id="UP000650466"/>
    </source>
</evidence>
<dbReference type="InterPro" id="IPR011006">
    <property type="entry name" value="CheY-like_superfamily"/>
</dbReference>
<evidence type="ECO:0000256" key="2">
    <source>
        <dbReference type="ARBA" id="ARBA00023125"/>
    </source>
</evidence>
<dbReference type="PANTHER" id="PTHR43280:SF2">
    <property type="entry name" value="HTH-TYPE TRANSCRIPTIONAL REGULATOR EXSA"/>
    <property type="match status" value="1"/>
</dbReference>
<keyword evidence="4" id="KW-0597">Phosphoprotein</keyword>
<evidence type="ECO:0000259" key="5">
    <source>
        <dbReference type="PROSITE" id="PS01124"/>
    </source>
</evidence>
<dbReference type="GO" id="GO:0000160">
    <property type="term" value="P:phosphorelay signal transduction system"/>
    <property type="evidence" value="ECO:0007669"/>
    <property type="project" value="InterPro"/>
</dbReference>
<evidence type="ECO:0000256" key="4">
    <source>
        <dbReference type="PROSITE-ProRule" id="PRU00169"/>
    </source>
</evidence>
<comment type="caution">
    <text evidence="7">The sequence shown here is derived from an EMBL/GenBank/DDBJ whole genome shotgun (WGS) entry which is preliminary data.</text>
</comment>
<name>A0A926KS22_9BACL</name>
<dbReference type="InterPro" id="IPR009057">
    <property type="entry name" value="Homeodomain-like_sf"/>
</dbReference>
<dbReference type="AlphaFoldDB" id="A0A926KS22"/>
<dbReference type="PANTHER" id="PTHR43280">
    <property type="entry name" value="ARAC-FAMILY TRANSCRIPTIONAL REGULATOR"/>
    <property type="match status" value="1"/>
</dbReference>
<dbReference type="Gene3D" id="1.10.10.60">
    <property type="entry name" value="Homeodomain-like"/>
    <property type="match status" value="2"/>
</dbReference>
<dbReference type="SUPFAM" id="SSF46689">
    <property type="entry name" value="Homeodomain-like"/>
    <property type="match status" value="1"/>
</dbReference>
<dbReference type="CDD" id="cd17536">
    <property type="entry name" value="REC_YesN-like"/>
    <property type="match status" value="1"/>
</dbReference>
<feature type="modified residue" description="4-aspartylphosphate" evidence="4">
    <location>
        <position position="54"/>
    </location>
</feature>
<dbReference type="SMART" id="SM00342">
    <property type="entry name" value="HTH_ARAC"/>
    <property type="match status" value="1"/>
</dbReference>
<evidence type="ECO:0000259" key="6">
    <source>
        <dbReference type="PROSITE" id="PS50110"/>
    </source>
</evidence>